<evidence type="ECO:0000313" key="2">
    <source>
        <dbReference type="EMBL" id="MCC5603803.1"/>
    </source>
</evidence>
<sequence length="120" mass="13493">MKLKLQKLLVSIILSSTFPITCLSFTSTANAEIEIPDVYVPEADVHLNGNMALSLCSQYTNRASANPNNLQLQHIALKCQSITLQYASCIIQSNPYQLLKCVERPAQSLEWLLQYTDYLQ</sequence>
<evidence type="ECO:0008006" key="4">
    <source>
        <dbReference type="Google" id="ProtNLM"/>
    </source>
</evidence>
<dbReference type="RefSeq" id="WP_229489591.1">
    <property type="nucleotide sequence ID" value="NZ_JAIVFQ010000093.1"/>
</dbReference>
<organism evidence="2 3">
    <name type="scientific">Nostoc favosum CHAB5714</name>
    <dbReference type="NCBI Taxonomy" id="2780399"/>
    <lineage>
        <taxon>Bacteria</taxon>
        <taxon>Bacillati</taxon>
        <taxon>Cyanobacteriota</taxon>
        <taxon>Cyanophyceae</taxon>
        <taxon>Nostocales</taxon>
        <taxon>Nostocaceae</taxon>
        <taxon>Nostoc</taxon>
        <taxon>Nostoc favosum</taxon>
    </lineage>
</organism>
<accession>A0ABS8IHQ5</accession>
<proteinExistence type="predicted"/>
<evidence type="ECO:0000256" key="1">
    <source>
        <dbReference type="SAM" id="SignalP"/>
    </source>
</evidence>
<feature type="signal peptide" evidence="1">
    <location>
        <begin position="1"/>
        <end position="31"/>
    </location>
</feature>
<keyword evidence="3" id="KW-1185">Reference proteome</keyword>
<feature type="chain" id="PRO_5046977803" description="Orphan protein" evidence="1">
    <location>
        <begin position="32"/>
        <end position="120"/>
    </location>
</feature>
<dbReference type="Proteomes" id="UP001199525">
    <property type="component" value="Unassembled WGS sequence"/>
</dbReference>
<dbReference type="EMBL" id="JAIVFQ010000093">
    <property type="protein sequence ID" value="MCC5603803.1"/>
    <property type="molecule type" value="Genomic_DNA"/>
</dbReference>
<keyword evidence="1" id="KW-0732">Signal</keyword>
<comment type="caution">
    <text evidence="2">The sequence shown here is derived from an EMBL/GenBank/DDBJ whole genome shotgun (WGS) entry which is preliminary data.</text>
</comment>
<name>A0ABS8IHQ5_9NOSO</name>
<evidence type="ECO:0000313" key="3">
    <source>
        <dbReference type="Proteomes" id="UP001199525"/>
    </source>
</evidence>
<reference evidence="2 3" key="1">
    <citation type="journal article" date="2021" name="Microorganisms">
        <title>Genome Evolution of Filamentous Cyanobacterium Nostoc Species: From Facultative Symbiosis to Free Living.</title>
        <authorList>
            <person name="Huo D."/>
            <person name="Li H."/>
            <person name="Cai F."/>
            <person name="Guo X."/>
            <person name="Qiao Z."/>
            <person name="Wang W."/>
            <person name="Yu G."/>
            <person name="Li R."/>
        </authorList>
    </citation>
    <scope>NUCLEOTIDE SEQUENCE [LARGE SCALE GENOMIC DNA]</scope>
    <source>
        <strain evidence="2 3">CHAB 5714</strain>
    </source>
</reference>
<gene>
    <name evidence="2" type="ORF">LC586_32695</name>
</gene>
<protein>
    <recommendedName>
        <fullName evidence="4">Orphan protein</fullName>
    </recommendedName>
</protein>